<comment type="caution">
    <text evidence="3">The sequence shown here is derived from an EMBL/GenBank/DDBJ whole genome shotgun (WGS) entry which is preliminary data.</text>
</comment>
<reference evidence="3" key="1">
    <citation type="submission" date="2021-03" db="EMBL/GenBank/DDBJ databases">
        <title>Streptomyces poriferae sp. nov., a novel marine sponge-derived Actinobacteria species with anti-MRSA activity.</title>
        <authorList>
            <person name="Sandoval-Powers M."/>
            <person name="Kralova S."/>
            <person name="Nguyen G.-S."/>
            <person name="Fawwal D."/>
            <person name="Degnes K."/>
            <person name="Klinkenberg G."/>
            <person name="Sletta H."/>
            <person name="Wentzel A."/>
            <person name="Liles M.R."/>
        </authorList>
    </citation>
    <scope>NUCLEOTIDE SEQUENCE</scope>
    <source>
        <strain evidence="3">DSM 41794</strain>
    </source>
</reference>
<gene>
    <name evidence="3" type="ORF">J0695_41505</name>
</gene>
<dbReference type="InterPro" id="IPR015590">
    <property type="entry name" value="Aldehyde_DH_dom"/>
</dbReference>
<protein>
    <submittedName>
        <fullName evidence="3">Aldehyde dehydrogenase family protein</fullName>
    </submittedName>
</protein>
<sequence>MPELFIGGQWTEAVDGRHAFDEGPWPRTPVAERAALLGRVADLLVRDKDLLAGAESLDTGKRL</sequence>
<dbReference type="RefSeq" id="WP_206969983.1">
    <property type="nucleotide sequence ID" value="NZ_JAFLRJ010001280.1"/>
</dbReference>
<name>A0A939JMQ8_9ACTN</name>
<organism evidence="3 4">
    <name type="scientific">Streptomyces beijiangensis</name>
    <dbReference type="NCBI Taxonomy" id="163361"/>
    <lineage>
        <taxon>Bacteria</taxon>
        <taxon>Bacillati</taxon>
        <taxon>Actinomycetota</taxon>
        <taxon>Actinomycetes</taxon>
        <taxon>Kitasatosporales</taxon>
        <taxon>Streptomycetaceae</taxon>
        <taxon>Streptomyces</taxon>
    </lineage>
</organism>
<feature type="non-terminal residue" evidence="3">
    <location>
        <position position="63"/>
    </location>
</feature>
<accession>A0A939JMQ8</accession>
<evidence type="ECO:0000256" key="1">
    <source>
        <dbReference type="ARBA" id="ARBA00023002"/>
    </source>
</evidence>
<evidence type="ECO:0000313" key="4">
    <source>
        <dbReference type="Proteomes" id="UP000664167"/>
    </source>
</evidence>
<dbReference type="AlphaFoldDB" id="A0A939JMQ8"/>
<keyword evidence="1" id="KW-0560">Oxidoreductase</keyword>
<feature type="domain" description="Aldehyde dehydrogenase" evidence="2">
    <location>
        <begin position="17"/>
        <end position="62"/>
    </location>
</feature>
<dbReference type="Pfam" id="PF00171">
    <property type="entry name" value="Aldedh"/>
    <property type="match status" value="1"/>
</dbReference>
<proteinExistence type="predicted"/>
<dbReference type="InterPro" id="IPR016162">
    <property type="entry name" value="Ald_DH_N"/>
</dbReference>
<evidence type="ECO:0000313" key="3">
    <source>
        <dbReference type="EMBL" id="MBO0518147.1"/>
    </source>
</evidence>
<dbReference type="GO" id="GO:0016491">
    <property type="term" value="F:oxidoreductase activity"/>
    <property type="evidence" value="ECO:0007669"/>
    <property type="project" value="UniProtKB-KW"/>
</dbReference>
<dbReference type="EMBL" id="JAFLRJ010001280">
    <property type="protein sequence ID" value="MBO0518147.1"/>
    <property type="molecule type" value="Genomic_DNA"/>
</dbReference>
<dbReference type="SUPFAM" id="SSF53720">
    <property type="entry name" value="ALDH-like"/>
    <property type="match status" value="1"/>
</dbReference>
<evidence type="ECO:0000259" key="2">
    <source>
        <dbReference type="Pfam" id="PF00171"/>
    </source>
</evidence>
<dbReference type="InterPro" id="IPR016161">
    <property type="entry name" value="Ald_DH/histidinol_DH"/>
</dbReference>
<dbReference type="Gene3D" id="3.40.605.10">
    <property type="entry name" value="Aldehyde Dehydrogenase, Chain A, domain 1"/>
    <property type="match status" value="1"/>
</dbReference>
<keyword evidence="4" id="KW-1185">Reference proteome</keyword>
<dbReference type="Proteomes" id="UP000664167">
    <property type="component" value="Unassembled WGS sequence"/>
</dbReference>